<dbReference type="Gene3D" id="1.10.510.10">
    <property type="entry name" value="Transferase(Phosphotransferase) domain 1"/>
    <property type="match status" value="1"/>
</dbReference>
<keyword evidence="3 4" id="KW-0067">ATP-binding</keyword>
<reference evidence="7" key="2">
    <citation type="journal article" date="2008" name="Genome Biol.">
        <title>Improved genome assembly and evidence-based global gene model set for the chordate Ciona intestinalis: new insight into intron and operon populations.</title>
        <authorList>
            <person name="Satou Y."/>
            <person name="Mineta K."/>
            <person name="Ogasawara M."/>
            <person name="Sasakura Y."/>
            <person name="Shoguchi E."/>
            <person name="Ueno K."/>
            <person name="Yamada L."/>
            <person name="Matsumoto J."/>
            <person name="Wasserscheid J."/>
            <person name="Dewar K."/>
            <person name="Wiley G.B."/>
            <person name="Macmil S.L."/>
            <person name="Roe B.A."/>
            <person name="Zeller R.W."/>
            <person name="Hastings K.E."/>
            <person name="Lemaire P."/>
            <person name="Lindquist E."/>
            <person name="Endo T."/>
            <person name="Hotta K."/>
            <person name="Inaba K."/>
        </authorList>
    </citation>
    <scope>NUCLEOTIDE SEQUENCE [LARGE SCALE GENOMIC DNA]</scope>
    <source>
        <strain evidence="7">wild type</strain>
    </source>
</reference>
<reference evidence="7" key="3">
    <citation type="submission" date="2025-08" db="UniProtKB">
        <authorList>
            <consortium name="Ensembl"/>
        </authorList>
    </citation>
    <scope>IDENTIFICATION</scope>
</reference>
<reference evidence="7" key="4">
    <citation type="submission" date="2025-09" db="UniProtKB">
        <authorList>
            <consortium name="Ensembl"/>
        </authorList>
    </citation>
    <scope>IDENTIFICATION</scope>
</reference>
<dbReference type="InParanoid" id="F6UX64"/>
<dbReference type="GO" id="GO:0005737">
    <property type="term" value="C:cytoplasm"/>
    <property type="evidence" value="ECO:0000318"/>
    <property type="project" value="GO_Central"/>
</dbReference>
<evidence type="ECO:0000259" key="6">
    <source>
        <dbReference type="PROSITE" id="PS50011"/>
    </source>
</evidence>
<dbReference type="GeneTree" id="ENSGT00940000164384"/>
<protein>
    <recommendedName>
        <fullName evidence="6">Protein kinase domain-containing protein</fullName>
    </recommendedName>
</protein>
<dbReference type="PANTHER" id="PTHR44329:SF291">
    <property type="entry name" value="PROTEIN KINASE DOMAIN-CONTAINING PROTEIN"/>
    <property type="match status" value="1"/>
</dbReference>
<dbReference type="AlphaFoldDB" id="F6UX64"/>
<dbReference type="InterPro" id="IPR008271">
    <property type="entry name" value="Ser/Thr_kinase_AS"/>
</dbReference>
<evidence type="ECO:0000256" key="5">
    <source>
        <dbReference type="RuleBase" id="RU000304"/>
    </source>
</evidence>
<keyword evidence="5" id="KW-0723">Serine/threonine-protein kinase</keyword>
<keyword evidence="5" id="KW-0808">Transferase</keyword>
<evidence type="ECO:0000256" key="3">
    <source>
        <dbReference type="ARBA" id="ARBA00022840"/>
    </source>
</evidence>
<comment type="similarity">
    <text evidence="5">Belongs to the protein kinase superfamily.</text>
</comment>
<dbReference type="InterPro" id="IPR006652">
    <property type="entry name" value="Kelch_1"/>
</dbReference>
<dbReference type="InterPro" id="IPR011009">
    <property type="entry name" value="Kinase-like_dom_sf"/>
</dbReference>
<dbReference type="Pfam" id="PF00069">
    <property type="entry name" value="Pkinase"/>
    <property type="match status" value="1"/>
</dbReference>
<keyword evidence="2 4" id="KW-0547">Nucleotide-binding</keyword>
<feature type="domain" description="Protein kinase" evidence="6">
    <location>
        <begin position="10"/>
        <end position="315"/>
    </location>
</feature>
<evidence type="ECO:0000256" key="1">
    <source>
        <dbReference type="ARBA" id="ARBA00022441"/>
    </source>
</evidence>
<dbReference type="SUPFAM" id="SSF117281">
    <property type="entry name" value="Kelch motif"/>
    <property type="match status" value="1"/>
</dbReference>
<dbReference type="FunCoup" id="F6UX64">
    <property type="interactions" value="4"/>
</dbReference>
<dbReference type="PROSITE" id="PS00108">
    <property type="entry name" value="PROTEIN_KINASE_ST"/>
    <property type="match status" value="1"/>
</dbReference>
<dbReference type="EMBL" id="EAAA01001580">
    <property type="status" value="NOT_ANNOTATED_CDS"/>
    <property type="molecule type" value="Genomic_DNA"/>
</dbReference>
<dbReference type="HOGENOM" id="CLU_548522_0_0_1"/>
<evidence type="ECO:0000313" key="8">
    <source>
        <dbReference type="Proteomes" id="UP000008144"/>
    </source>
</evidence>
<name>F6UX64_CIOIN</name>
<evidence type="ECO:0000313" key="7">
    <source>
        <dbReference type="Ensembl" id="ENSCINP00000021721.2"/>
    </source>
</evidence>
<dbReference type="PROSITE" id="PS50011">
    <property type="entry name" value="PROTEIN_KINASE_DOM"/>
    <property type="match status" value="1"/>
</dbReference>
<dbReference type="GO" id="GO:0005516">
    <property type="term" value="F:calmodulin binding"/>
    <property type="evidence" value="ECO:0000318"/>
    <property type="project" value="GO_Central"/>
</dbReference>
<dbReference type="Proteomes" id="UP000008144">
    <property type="component" value="Chromosome 2"/>
</dbReference>
<dbReference type="GO" id="GO:0005524">
    <property type="term" value="F:ATP binding"/>
    <property type="evidence" value="ECO:0007669"/>
    <property type="project" value="UniProtKB-UniRule"/>
</dbReference>
<dbReference type="EMBL" id="EAAA01001581">
    <property type="status" value="NOT_ANNOTATED_CDS"/>
    <property type="molecule type" value="Genomic_DNA"/>
</dbReference>
<dbReference type="GO" id="GO:0007165">
    <property type="term" value="P:signal transduction"/>
    <property type="evidence" value="ECO:0000318"/>
    <property type="project" value="GO_Central"/>
</dbReference>
<sequence length="497" mass="56084">MDAIDKYTSNRHESRIGSGGYGVVRLCHHKTRGKVAVKCTLVDVKIRPSEEFFEKIEREADFLTKFDHKNIIKFLESVRWSTGEKVNLGLVVEYMEHGNLQGLLESELRTNSTEDIEKRELKWGLRLRILHEVCEGLVYLHGYKKGCTHGDIKPENILLDEQLHAKIADFGTAEFILSTQASCHTTSNSNPQGQGLGHTLAYVASEVLKKCLAVKKPSSDMFSFGSLAYEVATRQHPWEGAKVDPKMITQLIQQGVHPTPQDKFEEYLDENKDAFTVKEGEILEKLTKVLEKCWYKNPKERITSKQALAAVKELIQLNGENEVDIACHVKEIIEEKKKSLPAPTKKAHQIPLKLFSSPYDTVIDDNLPPRYQEDAPFVPPTPTTASSGPQRKLTDSQISELKSSLFMVGGHASNVIKQVFKFTPNLRRLKEFTKLTQKRCECVALQLGSKLCVFGGVMGAHALNTVECLDLSVSNSSWESLAPMHECRKSLHVWWKE</sequence>
<dbReference type="GO" id="GO:0004683">
    <property type="term" value="F:calcium/calmodulin-dependent protein kinase activity"/>
    <property type="evidence" value="ECO:0000318"/>
    <property type="project" value="GO_Central"/>
</dbReference>
<dbReference type="STRING" id="7719.ENSCINP00000021721"/>
<dbReference type="InterPro" id="IPR000719">
    <property type="entry name" value="Prot_kinase_dom"/>
</dbReference>
<dbReference type="InterPro" id="IPR051681">
    <property type="entry name" value="Ser/Thr_Kinases-Pseudokinases"/>
</dbReference>
<reference evidence="8" key="1">
    <citation type="journal article" date="2002" name="Science">
        <title>The draft genome of Ciona intestinalis: insights into chordate and vertebrate origins.</title>
        <authorList>
            <person name="Dehal P."/>
            <person name="Satou Y."/>
            <person name="Campbell R.K."/>
            <person name="Chapman J."/>
            <person name="Degnan B."/>
            <person name="De Tomaso A."/>
            <person name="Davidson B."/>
            <person name="Di Gregorio A."/>
            <person name="Gelpke M."/>
            <person name="Goodstein D.M."/>
            <person name="Harafuji N."/>
            <person name="Hastings K.E."/>
            <person name="Ho I."/>
            <person name="Hotta K."/>
            <person name="Huang W."/>
            <person name="Kawashima T."/>
            <person name="Lemaire P."/>
            <person name="Martinez D."/>
            <person name="Meinertzhagen I.A."/>
            <person name="Necula S."/>
            <person name="Nonaka M."/>
            <person name="Putnam N."/>
            <person name="Rash S."/>
            <person name="Saiga H."/>
            <person name="Satake M."/>
            <person name="Terry A."/>
            <person name="Yamada L."/>
            <person name="Wang H.G."/>
            <person name="Awazu S."/>
            <person name="Azumi K."/>
            <person name="Boore J."/>
            <person name="Branno M."/>
            <person name="Chin-Bow S."/>
            <person name="DeSantis R."/>
            <person name="Doyle S."/>
            <person name="Francino P."/>
            <person name="Keys D.N."/>
            <person name="Haga S."/>
            <person name="Hayashi H."/>
            <person name="Hino K."/>
            <person name="Imai K.S."/>
            <person name="Inaba K."/>
            <person name="Kano S."/>
            <person name="Kobayashi K."/>
            <person name="Kobayashi M."/>
            <person name="Lee B.I."/>
            <person name="Makabe K.W."/>
            <person name="Manohar C."/>
            <person name="Matassi G."/>
            <person name="Medina M."/>
            <person name="Mochizuki Y."/>
            <person name="Mount S."/>
            <person name="Morishita T."/>
            <person name="Miura S."/>
            <person name="Nakayama A."/>
            <person name="Nishizaka S."/>
            <person name="Nomoto H."/>
            <person name="Ohta F."/>
            <person name="Oishi K."/>
            <person name="Rigoutsos I."/>
            <person name="Sano M."/>
            <person name="Sasaki A."/>
            <person name="Sasakura Y."/>
            <person name="Shoguchi E."/>
            <person name="Shin-i T."/>
            <person name="Spagnuolo A."/>
            <person name="Stainier D."/>
            <person name="Suzuki M.M."/>
            <person name="Tassy O."/>
            <person name="Takatori N."/>
            <person name="Tokuoka M."/>
            <person name="Yagi K."/>
            <person name="Yoshizaki F."/>
            <person name="Wada S."/>
            <person name="Zhang C."/>
            <person name="Hyatt P.D."/>
            <person name="Larimer F."/>
            <person name="Detter C."/>
            <person name="Doggett N."/>
            <person name="Glavina T."/>
            <person name="Hawkins T."/>
            <person name="Richardson P."/>
            <person name="Lucas S."/>
            <person name="Kohara Y."/>
            <person name="Levine M."/>
            <person name="Satoh N."/>
            <person name="Rokhsar D.S."/>
        </authorList>
    </citation>
    <scope>NUCLEOTIDE SEQUENCE [LARGE SCALE GENOMIC DNA]</scope>
</reference>
<keyword evidence="8" id="KW-1185">Reference proteome</keyword>
<proteinExistence type="inferred from homology"/>
<keyword evidence="1" id="KW-0880">Kelch repeat</keyword>
<dbReference type="Gene3D" id="2.120.10.80">
    <property type="entry name" value="Kelch-type beta propeller"/>
    <property type="match status" value="1"/>
</dbReference>
<dbReference type="Ensembl" id="ENSCINT00000021967.2">
    <property type="protein sequence ID" value="ENSCINP00000021721.2"/>
    <property type="gene ID" value="ENSCING00000011348.2"/>
</dbReference>
<dbReference type="InterPro" id="IPR015915">
    <property type="entry name" value="Kelch-typ_b-propeller"/>
</dbReference>
<organism evidence="7 8">
    <name type="scientific">Ciona intestinalis</name>
    <name type="common">Transparent sea squirt</name>
    <name type="synonym">Ascidia intestinalis</name>
    <dbReference type="NCBI Taxonomy" id="7719"/>
    <lineage>
        <taxon>Eukaryota</taxon>
        <taxon>Metazoa</taxon>
        <taxon>Chordata</taxon>
        <taxon>Tunicata</taxon>
        <taxon>Ascidiacea</taxon>
        <taxon>Phlebobranchia</taxon>
        <taxon>Cionidae</taxon>
        <taxon>Ciona</taxon>
    </lineage>
</organism>
<accession>F6UX64</accession>
<dbReference type="OMA" id="RCWSNEK"/>
<dbReference type="PANTHER" id="PTHR44329">
    <property type="entry name" value="SERINE/THREONINE-PROTEIN KINASE TNNI3K-RELATED"/>
    <property type="match status" value="1"/>
</dbReference>
<dbReference type="InterPro" id="IPR017441">
    <property type="entry name" value="Protein_kinase_ATP_BS"/>
</dbReference>
<keyword evidence="5" id="KW-0418">Kinase</keyword>
<feature type="binding site" evidence="4">
    <location>
        <position position="38"/>
    </location>
    <ligand>
        <name>ATP</name>
        <dbReference type="ChEBI" id="CHEBI:30616"/>
    </ligand>
</feature>
<evidence type="ECO:0000256" key="2">
    <source>
        <dbReference type="ARBA" id="ARBA00022741"/>
    </source>
</evidence>
<dbReference type="SMART" id="SM00220">
    <property type="entry name" value="S_TKc"/>
    <property type="match status" value="1"/>
</dbReference>
<dbReference type="SUPFAM" id="SSF56112">
    <property type="entry name" value="Protein kinase-like (PK-like)"/>
    <property type="match status" value="1"/>
</dbReference>
<dbReference type="Pfam" id="PF01344">
    <property type="entry name" value="Kelch_1"/>
    <property type="match status" value="1"/>
</dbReference>
<evidence type="ECO:0000256" key="4">
    <source>
        <dbReference type="PROSITE-ProRule" id="PRU10141"/>
    </source>
</evidence>
<dbReference type="PROSITE" id="PS00107">
    <property type="entry name" value="PROTEIN_KINASE_ATP"/>
    <property type="match status" value="1"/>
</dbReference>